<comment type="caution">
    <text evidence="1">The sequence shown here is derived from an EMBL/GenBank/DDBJ whole genome shotgun (WGS) entry which is preliminary data.</text>
</comment>
<proteinExistence type="predicted"/>
<accession>A0A0V1H2N1</accession>
<sequence>MNENSSIDVICICKALQTTIITSSVYPKAKGFLCACMDCLKIGWSGLEMEKIMTNLDGDNAMLKL</sequence>
<dbReference type="AlphaFoldDB" id="A0A0V1H2N1"/>
<dbReference type="Proteomes" id="UP000055024">
    <property type="component" value="Unassembled WGS sequence"/>
</dbReference>
<gene>
    <name evidence="1" type="ORF">T11_16922</name>
</gene>
<evidence type="ECO:0000313" key="2">
    <source>
        <dbReference type="Proteomes" id="UP000055024"/>
    </source>
</evidence>
<evidence type="ECO:0000313" key="1">
    <source>
        <dbReference type="EMBL" id="KRZ04904.1"/>
    </source>
</evidence>
<keyword evidence="2" id="KW-1185">Reference proteome</keyword>
<organism evidence="1 2">
    <name type="scientific">Trichinella zimbabwensis</name>
    <dbReference type="NCBI Taxonomy" id="268475"/>
    <lineage>
        <taxon>Eukaryota</taxon>
        <taxon>Metazoa</taxon>
        <taxon>Ecdysozoa</taxon>
        <taxon>Nematoda</taxon>
        <taxon>Enoplea</taxon>
        <taxon>Dorylaimia</taxon>
        <taxon>Trichinellida</taxon>
        <taxon>Trichinellidae</taxon>
        <taxon>Trichinella</taxon>
    </lineage>
</organism>
<protein>
    <submittedName>
        <fullName evidence="1">Uncharacterized protein</fullName>
    </submittedName>
</protein>
<name>A0A0V1H2N1_9BILA</name>
<dbReference type="EMBL" id="JYDP01000151">
    <property type="protein sequence ID" value="KRZ04904.1"/>
    <property type="molecule type" value="Genomic_DNA"/>
</dbReference>
<reference evidence="1 2" key="1">
    <citation type="submission" date="2015-01" db="EMBL/GenBank/DDBJ databases">
        <title>Evolution of Trichinella species and genotypes.</title>
        <authorList>
            <person name="Korhonen P.K."/>
            <person name="Edoardo P."/>
            <person name="Giuseppe L.R."/>
            <person name="Gasser R.B."/>
        </authorList>
    </citation>
    <scope>NUCLEOTIDE SEQUENCE [LARGE SCALE GENOMIC DNA]</scope>
    <source>
        <strain evidence="1">ISS1029</strain>
    </source>
</reference>